<evidence type="ECO:0000313" key="1">
    <source>
        <dbReference type="EMBL" id="ADI14088.1"/>
    </source>
</evidence>
<accession>D7CUU7</accession>
<dbReference type="eggNOG" id="ENOG5033KDJ">
    <property type="taxonomic scope" value="Bacteria"/>
</dbReference>
<organism evidence="1 2">
    <name type="scientific">Truepera radiovictrix (strain DSM 17093 / CIP 108686 / LMG 22925 / RQ-24)</name>
    <dbReference type="NCBI Taxonomy" id="649638"/>
    <lineage>
        <taxon>Bacteria</taxon>
        <taxon>Thermotogati</taxon>
        <taxon>Deinococcota</taxon>
        <taxon>Deinococci</taxon>
        <taxon>Trueperales</taxon>
        <taxon>Trueperaceae</taxon>
        <taxon>Truepera</taxon>
    </lineage>
</organism>
<dbReference type="EMBL" id="CP002049">
    <property type="protein sequence ID" value="ADI14088.1"/>
    <property type="molecule type" value="Genomic_DNA"/>
</dbReference>
<dbReference type="RefSeq" id="WP_013177459.1">
    <property type="nucleotide sequence ID" value="NC_014221.1"/>
</dbReference>
<evidence type="ECO:0008006" key="3">
    <source>
        <dbReference type="Google" id="ProtNLM"/>
    </source>
</evidence>
<dbReference type="AlphaFoldDB" id="D7CUU7"/>
<reference evidence="2" key="1">
    <citation type="submission" date="2010-05" db="EMBL/GenBank/DDBJ databases">
        <title>The complete genome of Truepera radiovictris DSM 17093.</title>
        <authorList>
            <consortium name="US DOE Joint Genome Institute (JGI-PGF)"/>
            <person name="Lucas S."/>
            <person name="Copeland A."/>
            <person name="Lapidus A."/>
            <person name="Glavina del Rio T."/>
            <person name="Dalin E."/>
            <person name="Tice H."/>
            <person name="Bruce D."/>
            <person name="Goodwin L."/>
            <person name="Pitluck S."/>
            <person name="Kyrpides N."/>
            <person name="Mavromatis K."/>
            <person name="Ovchinnikova G."/>
            <person name="Munk A.C."/>
            <person name="Detter J.C."/>
            <person name="Han C."/>
            <person name="Tapia R."/>
            <person name="Land M."/>
            <person name="Hauser L."/>
            <person name="Markowitz V."/>
            <person name="Cheng J.-F."/>
            <person name="Hugenholtz P."/>
            <person name="Woyke T."/>
            <person name="Wu D."/>
            <person name="Tindall B."/>
            <person name="Pomrenke H.G."/>
            <person name="Brambilla E."/>
            <person name="Klenk H.-P."/>
            <person name="Eisen J.A."/>
        </authorList>
    </citation>
    <scope>NUCLEOTIDE SEQUENCE [LARGE SCALE GENOMIC DNA]</scope>
    <source>
        <strain evidence="2">DSM 17093 / CIP 108686 / LMG 22925 / RQ-24</strain>
    </source>
</reference>
<dbReference type="OrthoDB" id="68125at2"/>
<evidence type="ECO:0000313" key="2">
    <source>
        <dbReference type="Proteomes" id="UP000000379"/>
    </source>
</evidence>
<dbReference type="KEGG" id="tra:Trad_0956"/>
<name>D7CUU7_TRURR</name>
<protein>
    <recommendedName>
        <fullName evidence="3">DinB-like domain-containing protein</fullName>
    </recommendedName>
</protein>
<proteinExistence type="predicted"/>
<keyword evidence="2" id="KW-1185">Reference proteome</keyword>
<gene>
    <name evidence="1" type="ordered locus">Trad_0956</name>
</gene>
<dbReference type="STRING" id="649638.Trad_0956"/>
<dbReference type="HOGENOM" id="CLU_133695_0_0_0"/>
<dbReference type="Proteomes" id="UP000000379">
    <property type="component" value="Chromosome"/>
</dbReference>
<reference evidence="1 2" key="2">
    <citation type="journal article" date="2011" name="Stand. Genomic Sci.">
        <title>Complete genome sequence of Truepera radiovictrix type strain (RQ-24).</title>
        <authorList>
            <person name="Ivanova N."/>
            <person name="Rohde C."/>
            <person name="Munk C."/>
            <person name="Nolan M."/>
            <person name="Lucas S."/>
            <person name="Del Rio T.G."/>
            <person name="Tice H."/>
            <person name="Deshpande S."/>
            <person name="Cheng J.F."/>
            <person name="Tapia R."/>
            <person name="Han C."/>
            <person name="Goodwin L."/>
            <person name="Pitluck S."/>
            <person name="Liolios K."/>
            <person name="Mavromatis K."/>
            <person name="Mikhailova N."/>
            <person name="Pati A."/>
            <person name="Chen A."/>
            <person name="Palaniappan K."/>
            <person name="Land M."/>
            <person name="Hauser L."/>
            <person name="Chang Y.J."/>
            <person name="Jeffries C.D."/>
            <person name="Brambilla E."/>
            <person name="Rohde M."/>
            <person name="Goker M."/>
            <person name="Tindall B.J."/>
            <person name="Woyke T."/>
            <person name="Bristow J."/>
            <person name="Eisen J.A."/>
            <person name="Markowitz V."/>
            <person name="Hugenholtz P."/>
            <person name="Kyrpides N.C."/>
            <person name="Klenk H.P."/>
            <person name="Lapidus A."/>
        </authorList>
    </citation>
    <scope>NUCLEOTIDE SEQUENCE [LARGE SCALE GENOMIC DNA]</scope>
    <source>
        <strain evidence="2">DSM 17093 / CIP 108686 / LMG 22925 / RQ-24</strain>
    </source>
</reference>
<sequence>MPDPAAPEPTPSATVSASHFTQNLFAVLSETFAQTSGIYLDRGADLFSTLDALSAEEASREVLGTTIAAHAFHTAFYVQAMERYFEGFEGKTDWQGSWTTRAVTHWDEAALDFGMTIAIHSAYHLGAIRQLAKAVKGER</sequence>